<name>A0A2N9G4A8_FAGSY</name>
<evidence type="ECO:0000256" key="1">
    <source>
        <dbReference type="SAM" id="MobiDB-lite"/>
    </source>
</evidence>
<feature type="region of interest" description="Disordered" evidence="1">
    <location>
        <begin position="119"/>
        <end position="146"/>
    </location>
</feature>
<evidence type="ECO:0000313" key="3">
    <source>
        <dbReference type="EMBL" id="SPC93944.1"/>
    </source>
</evidence>
<organism evidence="3">
    <name type="scientific">Fagus sylvatica</name>
    <name type="common">Beechnut</name>
    <dbReference type="NCBI Taxonomy" id="28930"/>
    <lineage>
        <taxon>Eukaryota</taxon>
        <taxon>Viridiplantae</taxon>
        <taxon>Streptophyta</taxon>
        <taxon>Embryophyta</taxon>
        <taxon>Tracheophyta</taxon>
        <taxon>Spermatophyta</taxon>
        <taxon>Magnoliopsida</taxon>
        <taxon>eudicotyledons</taxon>
        <taxon>Gunneridae</taxon>
        <taxon>Pentapetalae</taxon>
        <taxon>rosids</taxon>
        <taxon>fabids</taxon>
        <taxon>Fagales</taxon>
        <taxon>Fagaceae</taxon>
        <taxon>Fagus</taxon>
    </lineage>
</organism>
<gene>
    <name evidence="3" type="ORF">FSB_LOCUS21826</name>
    <name evidence="2" type="ORF">FSB_LOCUS6084</name>
</gene>
<evidence type="ECO:0000313" key="2">
    <source>
        <dbReference type="EMBL" id="SPC78202.1"/>
    </source>
</evidence>
<accession>A0A2N9G4A8</accession>
<dbReference type="EMBL" id="OIVN01000317">
    <property type="protein sequence ID" value="SPC78202.1"/>
    <property type="molecule type" value="Genomic_DNA"/>
</dbReference>
<feature type="compositionally biased region" description="Basic and acidic residues" evidence="1">
    <location>
        <begin position="124"/>
        <end position="146"/>
    </location>
</feature>
<reference evidence="3" key="1">
    <citation type="submission" date="2018-02" db="EMBL/GenBank/DDBJ databases">
        <authorList>
            <person name="Cohen D.B."/>
            <person name="Kent A.D."/>
        </authorList>
    </citation>
    <scope>NUCLEOTIDE SEQUENCE</scope>
</reference>
<dbReference type="EMBL" id="OIVN01001438">
    <property type="protein sequence ID" value="SPC93944.1"/>
    <property type="molecule type" value="Genomic_DNA"/>
</dbReference>
<sequence length="362" mass="40758">MSLMNFGSNPDPVTTYLKRYHQTLLVQDLEPRSMQSFTHIHGEKVCGKRSPLDPIPFEFLTRLTNQPNVHQNPLPKYQIWDDLEREGQAQSTSWYVEDITEIEEVRHLRRGGRHFKPAYLEEDYPGRDPPPAREVDKAKAPKETEEDKRCYTRSYGWEGSSYGYTPEQVLSIMGVTTDESAIIFTTKDLPPEGGDHNRALYVTIECIGSKVLKVLVDNGSSINVCSIHTATKIGLTKGKLAPSSLTSLDASSRDCAFYSPSKAQVAMEGRSPHHSSHCLHNEEDGLSINCGVGKVQPRNQEALKFSIKMPCMDFFEMEMNMGLRFLSIGLEEGAKSSNCSSIVTRKPRGGRGERINWRTKKE</sequence>
<dbReference type="AlphaFoldDB" id="A0A2N9G4A8"/>
<proteinExistence type="predicted"/>
<protein>
    <submittedName>
        <fullName evidence="3">Uncharacterized protein</fullName>
    </submittedName>
</protein>